<evidence type="ECO:0000313" key="2">
    <source>
        <dbReference type="Proteomes" id="UP000468735"/>
    </source>
</evidence>
<dbReference type="AlphaFoldDB" id="A0A6H9YI72"/>
<dbReference type="OrthoDB" id="3216820at2"/>
<dbReference type="Gene3D" id="3.40.50.150">
    <property type="entry name" value="Vaccinia Virus protein VP39"/>
    <property type="match status" value="1"/>
</dbReference>
<reference evidence="1 2" key="1">
    <citation type="submission" date="2019-09" db="EMBL/GenBank/DDBJ databases">
        <title>Actinomadura physcomitrii sp. nov., a novel actinomycete isolated from moss [Physcomitrium sphaericum (Ludw) Fuernr].</title>
        <authorList>
            <person name="Zhuang X."/>
            <person name="Liu C."/>
        </authorList>
    </citation>
    <scope>NUCLEOTIDE SEQUENCE [LARGE SCALE GENOMIC DNA]</scope>
    <source>
        <strain evidence="1 2">HMC1</strain>
    </source>
</reference>
<dbReference type="Proteomes" id="UP000468735">
    <property type="component" value="Unassembled WGS sequence"/>
</dbReference>
<accession>A0A6H9YI72</accession>
<keyword evidence="1" id="KW-0808">Transferase</keyword>
<gene>
    <name evidence="1" type="ORF">F8566_30420</name>
</gene>
<name>A0A6H9YI72_9ACTN</name>
<dbReference type="GO" id="GO:0008168">
    <property type="term" value="F:methyltransferase activity"/>
    <property type="evidence" value="ECO:0007669"/>
    <property type="project" value="UniProtKB-KW"/>
</dbReference>
<dbReference type="InterPro" id="IPR029063">
    <property type="entry name" value="SAM-dependent_MTases_sf"/>
</dbReference>
<keyword evidence="2" id="KW-1185">Reference proteome</keyword>
<keyword evidence="1" id="KW-0489">Methyltransferase</keyword>
<organism evidence="1 2">
    <name type="scientific">Actinomadura rudentiformis</name>
    <dbReference type="NCBI Taxonomy" id="359158"/>
    <lineage>
        <taxon>Bacteria</taxon>
        <taxon>Bacillati</taxon>
        <taxon>Actinomycetota</taxon>
        <taxon>Actinomycetes</taxon>
        <taxon>Streptosporangiales</taxon>
        <taxon>Thermomonosporaceae</taxon>
        <taxon>Actinomadura</taxon>
    </lineage>
</organism>
<dbReference type="EMBL" id="WBMT01000015">
    <property type="protein sequence ID" value="KAB2344907.1"/>
    <property type="molecule type" value="Genomic_DNA"/>
</dbReference>
<evidence type="ECO:0000313" key="1">
    <source>
        <dbReference type="EMBL" id="KAB2344907.1"/>
    </source>
</evidence>
<protein>
    <submittedName>
        <fullName evidence="1">SAM-dependent methyltransferase</fullName>
    </submittedName>
</protein>
<proteinExistence type="predicted"/>
<dbReference type="PIRSF" id="PIRSF017393">
    <property type="entry name" value="MTase_SAV2177"/>
    <property type="match status" value="1"/>
</dbReference>
<dbReference type="SUPFAM" id="SSF53335">
    <property type="entry name" value="S-adenosyl-L-methionine-dependent methyltransferases"/>
    <property type="match status" value="1"/>
</dbReference>
<dbReference type="GO" id="GO:0032259">
    <property type="term" value="P:methylation"/>
    <property type="evidence" value="ECO:0007669"/>
    <property type="project" value="UniProtKB-KW"/>
</dbReference>
<dbReference type="RefSeq" id="WP_151565275.1">
    <property type="nucleotide sequence ID" value="NZ_WBMT01000015.1"/>
</dbReference>
<sequence>MSSATVSTTGPVGSQIDTTRPHSARLWNYWLGGKDNYPVDREVGDKIVEIFPGIVDAARHSRTFMHRAVNFMASEAGIGQFLDIGVGLPTVDNTHEVVQRVRPDARIVYVDDDPLVMVHARALLTSTRQGACDYVHADLRIPSRILDAASGTLDFTKPIALLLLGILDHVIDGDEARAIIDTLVARLAEGSMVAIACVTDELHGELVHEAMGELKELGGPSIVARPAAELAHYFDCEGLELLEPGVVTCSRWRPDPNPFGDPEVSQLCGVARKIRP</sequence>
<comment type="caution">
    <text evidence="1">The sequence shown here is derived from an EMBL/GenBank/DDBJ whole genome shotgun (WGS) entry which is preliminary data.</text>
</comment>
<dbReference type="InterPro" id="IPR006764">
    <property type="entry name" value="SAM_dep_MeTrfase_SAV2177_type"/>
</dbReference>
<dbReference type="Pfam" id="PF04672">
    <property type="entry name" value="Methyltransf_19"/>
    <property type="match status" value="1"/>
</dbReference>